<evidence type="ECO:0000256" key="3">
    <source>
        <dbReference type="ARBA" id="ARBA00022691"/>
    </source>
</evidence>
<dbReference type="EMBL" id="JMIY01000002">
    <property type="protein sequence ID" value="KCZ72509.1"/>
    <property type="molecule type" value="Genomic_DNA"/>
</dbReference>
<dbReference type="GO" id="GO:0051539">
    <property type="term" value="F:4 iron, 4 sulfur cluster binding"/>
    <property type="evidence" value="ECO:0007669"/>
    <property type="project" value="UniProtKB-KW"/>
</dbReference>
<feature type="binding site" evidence="7">
    <location>
        <position position="68"/>
    </location>
    <ligand>
        <name>[4Fe-4S] cluster</name>
        <dbReference type="ChEBI" id="CHEBI:49883"/>
        <note>4Fe-4S-S-AdoMet</note>
    </ligand>
</feature>
<dbReference type="SFLD" id="SFLDG01389">
    <property type="entry name" value="menaquinone_synthsis_involved"/>
    <property type="match status" value="1"/>
</dbReference>
<dbReference type="GO" id="GO:0016765">
    <property type="term" value="F:transferase activity, transferring alkyl or aryl (other than methyl) groups"/>
    <property type="evidence" value="ECO:0007669"/>
    <property type="project" value="InterPro"/>
</dbReference>
<evidence type="ECO:0000256" key="7">
    <source>
        <dbReference type="PIRSR" id="PIRSR004762-1"/>
    </source>
</evidence>
<dbReference type="GO" id="GO:0046872">
    <property type="term" value="F:metal ion binding"/>
    <property type="evidence" value="ECO:0007669"/>
    <property type="project" value="UniProtKB-KW"/>
</dbReference>
<evidence type="ECO:0000256" key="8">
    <source>
        <dbReference type="PIRSR" id="PIRSR004762-2"/>
    </source>
</evidence>
<evidence type="ECO:0000256" key="6">
    <source>
        <dbReference type="ARBA" id="ARBA00023014"/>
    </source>
</evidence>
<reference evidence="10 11" key="1">
    <citation type="journal article" date="2013" name="Nature">
        <title>Anaerobic oxidation of methane coupled to nitrate reduction in a novel archaeal lineage.</title>
        <authorList>
            <person name="Haroon M.F."/>
            <person name="Hu S."/>
            <person name="Shi Y."/>
            <person name="Imelfort M."/>
            <person name="Keller J."/>
            <person name="Hugenholtz P."/>
            <person name="Yuan Z."/>
            <person name="Tyson G.W."/>
        </authorList>
    </citation>
    <scope>NUCLEOTIDE SEQUENCE [LARGE SCALE GENOMIC DNA]</scope>
    <source>
        <strain evidence="10 11">ANME-2d</strain>
    </source>
</reference>
<keyword evidence="2 10" id="KW-0808">Transferase</keyword>
<dbReference type="Gene3D" id="3.20.20.70">
    <property type="entry name" value="Aldolase class I"/>
    <property type="match status" value="1"/>
</dbReference>
<keyword evidence="5 7" id="KW-0408">Iron</keyword>
<feature type="binding site" evidence="8">
    <location>
        <position position="176"/>
    </location>
    <ligand>
        <name>S-adenosyl-L-methionine</name>
        <dbReference type="ChEBI" id="CHEBI:59789"/>
    </ligand>
</feature>
<comment type="caution">
    <text evidence="10">The sequence shown here is derived from an EMBL/GenBank/DDBJ whole genome shotgun (WGS) entry which is preliminary data.</text>
</comment>
<dbReference type="SFLD" id="SFLDG01064">
    <property type="entry name" value="F420__menaquinone_cofactor_bio"/>
    <property type="match status" value="1"/>
</dbReference>
<dbReference type="PANTHER" id="PTHR43076">
    <property type="entry name" value="FO SYNTHASE (COFH)"/>
    <property type="match status" value="1"/>
</dbReference>
<feature type="binding site" evidence="8">
    <location>
        <position position="70"/>
    </location>
    <ligand>
        <name>S-adenosyl-L-methionine</name>
        <dbReference type="ChEBI" id="CHEBI:59789"/>
    </ligand>
</feature>
<dbReference type="Pfam" id="PF04055">
    <property type="entry name" value="Radical_SAM"/>
    <property type="match status" value="1"/>
</dbReference>
<keyword evidence="1 7" id="KW-0004">4Fe-4S</keyword>
<name>A0A062V9W6_9EURY</name>
<dbReference type="HAMAP" id="MF_00993">
    <property type="entry name" value="MqnE"/>
    <property type="match status" value="1"/>
</dbReference>
<dbReference type="AlphaFoldDB" id="A0A062V9W6"/>
<evidence type="ECO:0000256" key="2">
    <source>
        <dbReference type="ARBA" id="ARBA00022679"/>
    </source>
</evidence>
<sequence>MDELSSIIEKIQASEDLDFEDGMLLMESRNLSLIGALADYARKKTVGDRVMFISNCHINYTNICASKCRFCAYFRDREQKSAFTLTIDEIMEKAEKAWKMGATELHIVGSLNPELPFEYYEDVLSHLNEKYPAMSLKAYTAVEIAYLAGNSGMSIKEVLLRLKRAGLTSLPGGGGEIFNEETRKKICPDKISGEEWLEVMGTAHRLGIKSNATMLYGHIETHSDIVDHILRLRELQKRTGGFQAFIPLRFHPDNTDLQKTARIRYGPTGFDDLKITAISRLLLNGYINNIKAYWVMVGEKIAQIALHYGANDIDGTVMEERITHAAGGATPEYMPKDRLIHLIKSAGRIPVERTTNYEVIKEYN</sequence>
<keyword evidence="4" id="KW-0479">Metal-binding</keyword>
<evidence type="ECO:0000256" key="1">
    <source>
        <dbReference type="ARBA" id="ARBA00022485"/>
    </source>
</evidence>
<comment type="cofactor">
    <cofactor evidence="7">
        <name>[4Fe-4S] cluster</name>
        <dbReference type="ChEBI" id="CHEBI:49883"/>
    </cofactor>
    <text evidence="7">Binds 1 [4Fe-4S] cluster. The cluster is coordinated with 3 cysteines and an exchangeable S-adenosyl-L-methionine.</text>
</comment>
<feature type="binding site" evidence="7">
    <location>
        <position position="64"/>
    </location>
    <ligand>
        <name>[4Fe-4S] cluster</name>
        <dbReference type="ChEBI" id="CHEBI:49883"/>
        <note>4Fe-4S-S-AdoMet</note>
    </ligand>
</feature>
<protein>
    <submittedName>
        <fullName evidence="10">FO synthase subunit 2</fullName>
        <ecNumber evidence="10">2.5.1.77</ecNumber>
    </submittedName>
</protein>
<dbReference type="Pfam" id="PF19288">
    <property type="entry name" value="CofH_C"/>
    <property type="match status" value="1"/>
</dbReference>
<dbReference type="NCBIfam" id="TIGR03551">
    <property type="entry name" value="F420_cofH"/>
    <property type="match status" value="1"/>
</dbReference>
<dbReference type="SFLD" id="SFLDG01388">
    <property type="entry name" value="7_8-didemethyl-8-hydroxy-5-dea"/>
    <property type="match status" value="1"/>
</dbReference>
<proteinExistence type="inferred from homology"/>
<dbReference type="InterPro" id="IPR013785">
    <property type="entry name" value="Aldolase_TIM"/>
</dbReference>
<dbReference type="SFLD" id="SFLDF00342">
    <property type="entry name" value="cyclic_dehypoxanthine_futalosi"/>
    <property type="match status" value="1"/>
</dbReference>
<evidence type="ECO:0000259" key="9">
    <source>
        <dbReference type="PROSITE" id="PS51918"/>
    </source>
</evidence>
<dbReference type="InterPro" id="IPR058240">
    <property type="entry name" value="rSAM_sf"/>
</dbReference>
<gene>
    <name evidence="10" type="ORF">ANME2D_00937</name>
</gene>
<dbReference type="OrthoDB" id="8186at2157"/>
<dbReference type="SFLD" id="SFLDF00343">
    <property type="entry name" value="aminofutalosine_synthase_(mqnE"/>
    <property type="match status" value="1"/>
</dbReference>
<organism evidence="10 11">
    <name type="scientific">Candidatus Methanoperedens nitratireducens</name>
    <dbReference type="NCBI Taxonomy" id="1392998"/>
    <lineage>
        <taxon>Archaea</taxon>
        <taxon>Methanobacteriati</taxon>
        <taxon>Methanobacteriota</taxon>
        <taxon>Stenosarchaea group</taxon>
        <taxon>Methanomicrobia</taxon>
        <taxon>Methanosarcinales</taxon>
        <taxon>ANME-2 cluster</taxon>
        <taxon>Candidatus Methanoperedentaceae</taxon>
        <taxon>Candidatus Methanoperedens</taxon>
    </lineage>
</organism>
<dbReference type="InterPro" id="IPR045567">
    <property type="entry name" value="CofH/MnqC-like_C"/>
</dbReference>
<dbReference type="PANTHER" id="PTHR43076:SF7">
    <property type="entry name" value="AMINODEOXYFUTALOSINE SYNTHASE"/>
    <property type="match status" value="1"/>
</dbReference>
<dbReference type="InterPro" id="IPR007197">
    <property type="entry name" value="rSAM"/>
</dbReference>
<accession>A0A062V9W6</accession>
<dbReference type="NCBIfam" id="TIGR03700">
    <property type="entry name" value="mena_SCO4494"/>
    <property type="match status" value="1"/>
</dbReference>
<keyword evidence="3 7" id="KW-0949">S-adenosyl-L-methionine</keyword>
<dbReference type="CDD" id="cd01335">
    <property type="entry name" value="Radical_SAM"/>
    <property type="match status" value="1"/>
</dbReference>
<dbReference type="PROSITE" id="PS51918">
    <property type="entry name" value="RADICAL_SAM"/>
    <property type="match status" value="1"/>
</dbReference>
<feature type="binding site" evidence="7">
    <location>
        <position position="71"/>
    </location>
    <ligand>
        <name>[4Fe-4S] cluster</name>
        <dbReference type="ChEBI" id="CHEBI:49883"/>
        <note>4Fe-4S-S-AdoMet</note>
    </ligand>
</feature>
<feature type="domain" description="Radical SAM core" evidence="9">
    <location>
        <begin position="50"/>
        <end position="276"/>
    </location>
</feature>
<dbReference type="InterPro" id="IPR022432">
    <property type="entry name" value="MqnE"/>
</dbReference>
<dbReference type="InterPro" id="IPR020050">
    <property type="entry name" value="FO_synthase_su2"/>
</dbReference>
<dbReference type="RefSeq" id="WP_048089414.1">
    <property type="nucleotide sequence ID" value="NZ_JMIY01000002.1"/>
</dbReference>
<dbReference type="GO" id="GO:0044689">
    <property type="term" value="F:7,8-didemethyl-8-hydroxy-5-deazariboflavin synthase activity"/>
    <property type="evidence" value="ECO:0007669"/>
    <property type="project" value="TreeGrafter"/>
</dbReference>
<dbReference type="PIRSF" id="PIRSF004762">
    <property type="entry name" value="CHP00423"/>
    <property type="match status" value="1"/>
</dbReference>
<evidence type="ECO:0000256" key="4">
    <source>
        <dbReference type="ARBA" id="ARBA00022723"/>
    </source>
</evidence>
<dbReference type="EC" id="2.5.1.77" evidence="10"/>
<keyword evidence="11" id="KW-1185">Reference proteome</keyword>
<dbReference type="GO" id="GO:0009234">
    <property type="term" value="P:menaquinone biosynthetic process"/>
    <property type="evidence" value="ECO:0007669"/>
    <property type="project" value="InterPro"/>
</dbReference>
<dbReference type="Proteomes" id="UP000027153">
    <property type="component" value="Unassembled WGS sequence"/>
</dbReference>
<dbReference type="NCBIfam" id="TIGR00423">
    <property type="entry name" value="CofH family radical SAM protein"/>
    <property type="match status" value="1"/>
</dbReference>
<dbReference type="SFLD" id="SFLDS00029">
    <property type="entry name" value="Radical_SAM"/>
    <property type="match status" value="1"/>
</dbReference>
<evidence type="ECO:0000313" key="11">
    <source>
        <dbReference type="Proteomes" id="UP000027153"/>
    </source>
</evidence>
<dbReference type="PATRIC" id="fig|1392998.3.peg.1102"/>
<dbReference type="SUPFAM" id="SSF102114">
    <property type="entry name" value="Radical SAM enzymes"/>
    <property type="match status" value="1"/>
</dbReference>
<evidence type="ECO:0000256" key="5">
    <source>
        <dbReference type="ARBA" id="ARBA00023004"/>
    </source>
</evidence>
<keyword evidence="6 7" id="KW-0411">Iron-sulfur</keyword>
<dbReference type="InterPro" id="IPR034405">
    <property type="entry name" value="F420"/>
</dbReference>
<dbReference type="InterPro" id="IPR019940">
    <property type="entry name" value="CofH_family"/>
</dbReference>
<dbReference type="SFLD" id="SFLDG01082">
    <property type="entry name" value="B12-binding_domain_containing"/>
    <property type="match status" value="1"/>
</dbReference>
<evidence type="ECO:0000313" key="10">
    <source>
        <dbReference type="EMBL" id="KCZ72509.1"/>
    </source>
</evidence>